<dbReference type="Pfam" id="PF10937">
    <property type="entry name" value="Kgd4-YMR31"/>
    <property type="match status" value="1"/>
</dbReference>
<keyword evidence="5" id="KW-1185">Reference proteome</keyword>
<dbReference type="InParanoid" id="A0A165P765"/>
<dbReference type="GO" id="GO:0005739">
    <property type="term" value="C:mitochondrion"/>
    <property type="evidence" value="ECO:0007669"/>
    <property type="project" value="UniProtKB-SubCell"/>
</dbReference>
<proteinExistence type="inferred from homology"/>
<reference evidence="4 5" key="1">
    <citation type="journal article" date="2016" name="Mol. Biol. Evol.">
        <title>Comparative Genomics of Early-Diverging Mushroom-Forming Fungi Provides Insights into the Origins of Lignocellulose Decay Capabilities.</title>
        <authorList>
            <person name="Nagy L.G."/>
            <person name="Riley R."/>
            <person name="Tritt A."/>
            <person name="Adam C."/>
            <person name="Daum C."/>
            <person name="Floudas D."/>
            <person name="Sun H."/>
            <person name="Yadav J.S."/>
            <person name="Pangilinan J."/>
            <person name="Larsson K.H."/>
            <person name="Matsuura K."/>
            <person name="Barry K."/>
            <person name="Labutti K."/>
            <person name="Kuo R."/>
            <person name="Ohm R.A."/>
            <person name="Bhattacharya S.S."/>
            <person name="Shirouzu T."/>
            <person name="Yoshinaga Y."/>
            <person name="Martin F.M."/>
            <person name="Grigoriev I.V."/>
            <person name="Hibbett D.S."/>
        </authorList>
    </citation>
    <scope>NUCLEOTIDE SEQUENCE [LARGE SCALE GENOMIC DNA]</scope>
    <source>
        <strain evidence="4 5">HHB14362 ss-1</strain>
    </source>
</reference>
<evidence type="ECO:0000256" key="2">
    <source>
        <dbReference type="ARBA" id="ARBA00023128"/>
    </source>
</evidence>
<organism evidence="4 5">
    <name type="scientific">Neolentinus lepideus HHB14362 ss-1</name>
    <dbReference type="NCBI Taxonomy" id="1314782"/>
    <lineage>
        <taxon>Eukaryota</taxon>
        <taxon>Fungi</taxon>
        <taxon>Dikarya</taxon>
        <taxon>Basidiomycota</taxon>
        <taxon>Agaricomycotina</taxon>
        <taxon>Agaricomycetes</taxon>
        <taxon>Gloeophyllales</taxon>
        <taxon>Gloeophyllaceae</taxon>
        <taxon>Neolentinus</taxon>
    </lineage>
</organism>
<evidence type="ECO:0000256" key="3">
    <source>
        <dbReference type="ARBA" id="ARBA00043970"/>
    </source>
</evidence>
<gene>
    <name evidence="4" type="ORF">NEOLEDRAFT_1019284</name>
</gene>
<dbReference type="InterPro" id="IPR020373">
    <property type="entry name" value="Kgd4/YMR-31"/>
</dbReference>
<dbReference type="EMBL" id="KV425617">
    <property type="protein sequence ID" value="KZT20620.1"/>
    <property type="molecule type" value="Genomic_DNA"/>
</dbReference>
<feature type="non-terminal residue" evidence="4">
    <location>
        <position position="97"/>
    </location>
</feature>
<protein>
    <submittedName>
        <fullName evidence="4">Uncharacterized protein</fullName>
    </submittedName>
</protein>
<dbReference type="AlphaFoldDB" id="A0A165P765"/>
<dbReference type="OrthoDB" id="2116030at2759"/>
<evidence type="ECO:0000313" key="5">
    <source>
        <dbReference type="Proteomes" id="UP000076761"/>
    </source>
</evidence>
<keyword evidence="2" id="KW-0496">Mitochondrion</keyword>
<evidence type="ECO:0000256" key="1">
    <source>
        <dbReference type="ARBA" id="ARBA00004173"/>
    </source>
</evidence>
<comment type="similarity">
    <text evidence="3">Belongs to the alpha-ketoglutarate dehydrogenase component 4 family.</text>
</comment>
<dbReference type="Proteomes" id="UP000076761">
    <property type="component" value="Unassembled WGS sequence"/>
</dbReference>
<accession>A0A165P765</accession>
<sequence length="97" mass="11029">MHPSLRVASAKVHQPLIKFVGRRVWPSSPEPPHAHPAAPADLKEHFADFLKNQKKLAAPSGVNVQSVQHYAEFWEAPSQFWSPRVRTLEDWEIDAVQ</sequence>
<comment type="subcellular location">
    <subcellularLocation>
        <location evidence="1">Mitochondrion</location>
    </subcellularLocation>
</comment>
<evidence type="ECO:0000313" key="4">
    <source>
        <dbReference type="EMBL" id="KZT20620.1"/>
    </source>
</evidence>
<name>A0A165P765_9AGAM</name>
<dbReference type="GO" id="GO:0006103">
    <property type="term" value="P:2-oxoglutarate metabolic process"/>
    <property type="evidence" value="ECO:0007669"/>
    <property type="project" value="InterPro"/>
</dbReference>